<dbReference type="Proteomes" id="UP001732700">
    <property type="component" value="Chromosome 5C"/>
</dbReference>
<proteinExistence type="predicted"/>
<protein>
    <submittedName>
        <fullName evidence="1">Uncharacterized protein</fullName>
    </submittedName>
</protein>
<sequence length="954" mass="107711">MSANMSESSGTSDAPSTAPHGRRSKVWEHFEQDLVFVGDVPKAVCKYCAMKLTCNRKSGTSSLLSHISESCRLIGAEVRSRFLATLKKKSTDVGFVFDRKRSRQLMIKFCIHAEIPFKKFDDPYFEEWMDSMQPTFKVVGRHTVRSDCILTHDEMKDQLKLELQSLDSRICLTSDMWTSVQKLGYMCVTVHYIDANFILKKKIISFKVVKYPHTKEAIEEALSRCLTEWGIKRKLFTITLDNAANNTGAVNNFLETQDHGLMLEGVDFHVRCCAHILNIVAQDGTQHIDVSVEKIRDLFRHVNSSGGRIQAFNTLATNKGLSEKAGLFLDIKTRWNSTFQMLVEAIKYRGVLNSYASDNGEVTLNAKEWTDAEVICDFLKAFEEATNAVSADRKPTSQHFLHMVLCIRNALRDPQWKVNEGMHKLAISMGSKFDKYWNETNLNAALVIATVLDPRKKEDYLEFFFEKYCENYAESEKAMNGVSKSMKSYYQLYEEKVKRSSEYLVSREANINVGSPVLGKRKLEEEFARYRSSRRNFQPRSELDAYLEENFIESENFEILTWWKLNAEKYPVLSAMARDFLAVPLSTVSSESAFSCGGRILGDTRASLKPHALEALVCGKDWLIKVPRNEGPRSEIQVQESDGRLIEGAVVEAEAAVVASRFLMPAPKEDILYITRKRQYSTQVGSDLSKKWYHAPAAQPFLLPSSCQACGLKGGPCMPFQRQRDEKWCMATLRKGYPWYQDVPCVARPIINKMFGNDKFLTLCSEGPKSMRKLYDVDVSQTMAPPIWVAEVGPIRFPLCTTQKGASIKLLAPAPAPAPVPETVPVDLNRRKNRVPLPTPEKVTITKLLAPPTALALVPASAPVDLSRKNGEIAKECHKELQSKRKGTIVFTMQSEGLLIEGCYAINSIDGRLAATSRWIKFRKVAKLTIGRTVKVDVSRCPECGMLFMNFLAI</sequence>
<keyword evidence="2" id="KW-1185">Reference proteome</keyword>
<evidence type="ECO:0000313" key="1">
    <source>
        <dbReference type="EnsemblPlants" id="AVESA.00010b.r2.5CG0890550.1.CDS"/>
    </source>
</evidence>
<evidence type="ECO:0000313" key="2">
    <source>
        <dbReference type="Proteomes" id="UP001732700"/>
    </source>
</evidence>
<reference evidence="1" key="2">
    <citation type="submission" date="2025-09" db="UniProtKB">
        <authorList>
            <consortium name="EnsemblPlants"/>
        </authorList>
    </citation>
    <scope>IDENTIFICATION</scope>
</reference>
<accession>A0ACD5Y2M6</accession>
<dbReference type="EnsemblPlants" id="AVESA.00010b.r2.5CG0890550.1">
    <property type="protein sequence ID" value="AVESA.00010b.r2.5CG0890550.1.CDS"/>
    <property type="gene ID" value="AVESA.00010b.r2.5CG0890550"/>
</dbReference>
<name>A0ACD5Y2M6_AVESA</name>
<organism evidence="1 2">
    <name type="scientific">Avena sativa</name>
    <name type="common">Oat</name>
    <dbReference type="NCBI Taxonomy" id="4498"/>
    <lineage>
        <taxon>Eukaryota</taxon>
        <taxon>Viridiplantae</taxon>
        <taxon>Streptophyta</taxon>
        <taxon>Embryophyta</taxon>
        <taxon>Tracheophyta</taxon>
        <taxon>Spermatophyta</taxon>
        <taxon>Magnoliopsida</taxon>
        <taxon>Liliopsida</taxon>
        <taxon>Poales</taxon>
        <taxon>Poaceae</taxon>
        <taxon>BOP clade</taxon>
        <taxon>Pooideae</taxon>
        <taxon>Poodae</taxon>
        <taxon>Poeae</taxon>
        <taxon>Poeae Chloroplast Group 1 (Aveneae type)</taxon>
        <taxon>Aveninae</taxon>
        <taxon>Avena</taxon>
    </lineage>
</organism>
<reference evidence="1" key="1">
    <citation type="submission" date="2021-05" db="EMBL/GenBank/DDBJ databases">
        <authorList>
            <person name="Scholz U."/>
            <person name="Mascher M."/>
            <person name="Fiebig A."/>
        </authorList>
    </citation>
    <scope>NUCLEOTIDE SEQUENCE [LARGE SCALE GENOMIC DNA]</scope>
</reference>